<reference evidence="7 8" key="1">
    <citation type="journal article" date="2018" name="Front. Plant Sci.">
        <title>Red Clover (Trifolium pratense) and Zigzag Clover (T. medium) - A Picture of Genomic Similarities and Differences.</title>
        <authorList>
            <person name="Dluhosova J."/>
            <person name="Istvanek J."/>
            <person name="Nedelnik J."/>
            <person name="Repkova J."/>
        </authorList>
    </citation>
    <scope>NUCLEOTIDE SEQUENCE [LARGE SCALE GENOMIC DNA]</scope>
    <source>
        <strain evidence="8">cv. 10/8</strain>
        <tissue evidence="7">Leaf</tissue>
    </source>
</reference>
<dbReference type="InterPro" id="IPR011050">
    <property type="entry name" value="Pectin_lyase_fold/virulence"/>
</dbReference>
<dbReference type="GO" id="GO:0004650">
    <property type="term" value="F:polygalacturonase activity"/>
    <property type="evidence" value="ECO:0007669"/>
    <property type="project" value="InterPro"/>
</dbReference>
<dbReference type="SUPFAM" id="SSF51126">
    <property type="entry name" value="Pectin lyase-like"/>
    <property type="match status" value="1"/>
</dbReference>
<keyword evidence="5 6" id="KW-0326">Glycosidase</keyword>
<proteinExistence type="inferred from homology"/>
<dbReference type="Gene3D" id="2.160.20.10">
    <property type="entry name" value="Single-stranded right-handed beta-helix, Pectin lyase-like"/>
    <property type="match status" value="1"/>
</dbReference>
<comment type="caution">
    <text evidence="7">The sequence shown here is derived from an EMBL/GenBank/DDBJ whole genome shotgun (WGS) entry which is preliminary data.</text>
</comment>
<comment type="subcellular location">
    <subcellularLocation>
        <location evidence="1">Secreted</location>
        <location evidence="1">Cell wall</location>
    </subcellularLocation>
</comment>
<keyword evidence="3" id="KW-0134">Cell wall</keyword>
<evidence type="ECO:0000256" key="6">
    <source>
        <dbReference type="RuleBase" id="RU361169"/>
    </source>
</evidence>
<feature type="non-terminal residue" evidence="7">
    <location>
        <position position="1"/>
    </location>
</feature>
<dbReference type="Proteomes" id="UP000265520">
    <property type="component" value="Unassembled WGS sequence"/>
</dbReference>
<dbReference type="EMBL" id="LXQA010627128">
    <property type="protein sequence ID" value="MCI62885.1"/>
    <property type="molecule type" value="Genomic_DNA"/>
</dbReference>
<comment type="similarity">
    <text evidence="2 6">Belongs to the glycosyl hydrolase 28 family.</text>
</comment>
<dbReference type="AlphaFoldDB" id="A0A392TSP8"/>
<name>A0A392TSP8_9FABA</name>
<evidence type="ECO:0000256" key="2">
    <source>
        <dbReference type="ARBA" id="ARBA00008834"/>
    </source>
</evidence>
<keyword evidence="4 6" id="KW-0378">Hydrolase</keyword>
<evidence type="ECO:0000256" key="3">
    <source>
        <dbReference type="ARBA" id="ARBA00022512"/>
    </source>
</evidence>
<evidence type="ECO:0000256" key="4">
    <source>
        <dbReference type="ARBA" id="ARBA00022801"/>
    </source>
</evidence>
<evidence type="ECO:0000256" key="5">
    <source>
        <dbReference type="ARBA" id="ARBA00023295"/>
    </source>
</evidence>
<organism evidence="7 8">
    <name type="scientific">Trifolium medium</name>
    <dbReference type="NCBI Taxonomy" id="97028"/>
    <lineage>
        <taxon>Eukaryota</taxon>
        <taxon>Viridiplantae</taxon>
        <taxon>Streptophyta</taxon>
        <taxon>Embryophyta</taxon>
        <taxon>Tracheophyta</taxon>
        <taxon>Spermatophyta</taxon>
        <taxon>Magnoliopsida</taxon>
        <taxon>eudicotyledons</taxon>
        <taxon>Gunneridae</taxon>
        <taxon>Pentapetalae</taxon>
        <taxon>rosids</taxon>
        <taxon>fabids</taxon>
        <taxon>Fabales</taxon>
        <taxon>Fabaceae</taxon>
        <taxon>Papilionoideae</taxon>
        <taxon>50 kb inversion clade</taxon>
        <taxon>NPAAA clade</taxon>
        <taxon>Hologalegina</taxon>
        <taxon>IRL clade</taxon>
        <taxon>Trifolieae</taxon>
        <taxon>Trifolium</taxon>
    </lineage>
</organism>
<keyword evidence="8" id="KW-1185">Reference proteome</keyword>
<sequence>VSFKNIQGTSGTAEGVVLICSAGVPCDGVELNNVDLTFNGAPTVAKCSNVKPTVVGKAPACQAPGAAPGAAPGGAA</sequence>
<protein>
    <submittedName>
        <fullName evidence="7">Polygalactorunase PG11</fullName>
    </submittedName>
</protein>
<evidence type="ECO:0000256" key="1">
    <source>
        <dbReference type="ARBA" id="ARBA00004191"/>
    </source>
</evidence>
<evidence type="ECO:0000313" key="8">
    <source>
        <dbReference type="Proteomes" id="UP000265520"/>
    </source>
</evidence>
<keyword evidence="3" id="KW-0964">Secreted</keyword>
<dbReference type="InterPro" id="IPR012334">
    <property type="entry name" value="Pectin_lyas_fold"/>
</dbReference>
<evidence type="ECO:0000313" key="7">
    <source>
        <dbReference type="EMBL" id="MCI62885.1"/>
    </source>
</evidence>
<dbReference type="GO" id="GO:0005975">
    <property type="term" value="P:carbohydrate metabolic process"/>
    <property type="evidence" value="ECO:0007669"/>
    <property type="project" value="InterPro"/>
</dbReference>
<dbReference type="InterPro" id="IPR000743">
    <property type="entry name" value="Glyco_hydro_28"/>
</dbReference>
<dbReference type="Pfam" id="PF00295">
    <property type="entry name" value="Glyco_hydro_28"/>
    <property type="match status" value="1"/>
</dbReference>
<accession>A0A392TSP8</accession>